<feature type="transmembrane region" description="Helical" evidence="7">
    <location>
        <begin position="247"/>
        <end position="269"/>
    </location>
</feature>
<gene>
    <name evidence="9" type="ORF">KCX82_05400</name>
</gene>
<evidence type="ECO:0000256" key="1">
    <source>
        <dbReference type="ARBA" id="ARBA00004141"/>
    </source>
</evidence>
<evidence type="ECO:0000256" key="2">
    <source>
        <dbReference type="ARBA" id="ARBA00022448"/>
    </source>
</evidence>
<evidence type="ECO:0000256" key="3">
    <source>
        <dbReference type="ARBA" id="ARBA00022692"/>
    </source>
</evidence>
<feature type="transmembrane region" description="Helical" evidence="7">
    <location>
        <begin position="21"/>
        <end position="42"/>
    </location>
</feature>
<dbReference type="Gene3D" id="1.20.1740.10">
    <property type="entry name" value="Amino acid/polyamine transporter I"/>
    <property type="match status" value="1"/>
</dbReference>
<feature type="transmembrane region" description="Helical" evidence="7">
    <location>
        <begin position="334"/>
        <end position="355"/>
    </location>
</feature>
<dbReference type="FunFam" id="1.20.1740.10:FF:000001">
    <property type="entry name" value="Amino acid permease"/>
    <property type="match status" value="1"/>
</dbReference>
<dbReference type="RefSeq" id="WP_227017434.1">
    <property type="nucleotide sequence ID" value="NZ_JAGSND010000003.1"/>
</dbReference>
<reference evidence="9" key="1">
    <citation type="submission" date="2021-04" db="EMBL/GenBank/DDBJ databases">
        <title>Sinoanaerobacter chloroacetimidivorans sp. nov., an obligate anaerobic bacterium isolated from anaerobic sludge.</title>
        <authorList>
            <person name="Bao Y."/>
        </authorList>
    </citation>
    <scope>NUCLEOTIDE SEQUENCE</scope>
    <source>
        <strain evidence="9">BAD-6</strain>
    </source>
</reference>
<dbReference type="PROSITE" id="PS00218">
    <property type="entry name" value="AMINO_ACID_PERMEASE_1"/>
    <property type="match status" value="1"/>
</dbReference>
<dbReference type="PIRSF" id="PIRSF006060">
    <property type="entry name" value="AA_transporter"/>
    <property type="match status" value="1"/>
</dbReference>
<feature type="transmembrane region" description="Helical" evidence="7">
    <location>
        <begin position="128"/>
        <end position="150"/>
    </location>
</feature>
<evidence type="ECO:0000256" key="7">
    <source>
        <dbReference type="SAM" id="Phobius"/>
    </source>
</evidence>
<dbReference type="InterPro" id="IPR004841">
    <property type="entry name" value="AA-permease/SLC12A_dom"/>
</dbReference>
<dbReference type="GO" id="GO:0055085">
    <property type="term" value="P:transmembrane transport"/>
    <property type="evidence" value="ECO:0007669"/>
    <property type="project" value="InterPro"/>
</dbReference>
<keyword evidence="6 7" id="KW-0472">Membrane</keyword>
<reference evidence="9" key="2">
    <citation type="submission" date="2021-04" db="EMBL/GenBank/DDBJ databases">
        <authorList>
            <person name="Liu J."/>
        </authorList>
    </citation>
    <scope>NUCLEOTIDE SEQUENCE</scope>
    <source>
        <strain evidence="9">BAD-6</strain>
    </source>
</reference>
<feature type="transmembrane region" description="Helical" evidence="7">
    <location>
        <begin position="434"/>
        <end position="453"/>
    </location>
</feature>
<feature type="domain" description="Amino acid permease/ SLC12A" evidence="8">
    <location>
        <begin position="20"/>
        <end position="459"/>
    </location>
</feature>
<dbReference type="InterPro" id="IPR004840">
    <property type="entry name" value="Amino_acid_permease_CS"/>
</dbReference>
<feature type="transmembrane region" description="Helical" evidence="7">
    <location>
        <begin position="361"/>
        <end position="385"/>
    </location>
</feature>
<evidence type="ECO:0000259" key="8">
    <source>
        <dbReference type="Pfam" id="PF00324"/>
    </source>
</evidence>
<dbReference type="Proteomes" id="UP000675664">
    <property type="component" value="Unassembled WGS sequence"/>
</dbReference>
<keyword evidence="5 7" id="KW-1133">Transmembrane helix</keyword>
<sequence length="483" mass="52925">MNGENEILDNDLKKGLKKLHVQMVALGGVIGSAYFYGLGGLMSMTGPASFLAFAFGGILVFSTLYCLGELLVAMPTTGSFISYSREFISDGFAAGVGWTYWVAIIVYIPSECIVTGTIMHMYFPQLSIFIWAIFFAILLTMINFGQVANLGKIESVLAMTKVIAIIIFTVLAILILFGVIGTQGAPGTKNLLQQGGLFPLGVLAVFLNMSIIVMNFAGIEIIALTAGETENPEKVMPSAVRAGAFRIFFLFVIPSFLIAMIYPWTLASYEESAFAAALAFNGFTALSHIFNLIIIVAAFSCANCNLYAAIRAMYSLSKEGMAPGKISYVTAKGVPVYSAGFSLILVWIILIIYSFDKSGLFYMYLLATSGVVTVFCWGSICISQYRFRKRLYAEGLLKSNLKFHTPFYPLPNILGLAILGFTLILTTISPDLRLSIYIGMPCFIVPYLIIEVLKKTGKFKMKKEINLTEVLDEIKSPDYLINK</sequence>
<feature type="transmembrane region" description="Helical" evidence="7">
    <location>
        <begin position="289"/>
        <end position="314"/>
    </location>
</feature>
<feature type="transmembrane region" description="Helical" evidence="7">
    <location>
        <begin position="162"/>
        <end position="180"/>
    </location>
</feature>
<keyword evidence="10" id="KW-1185">Reference proteome</keyword>
<comment type="subcellular location">
    <subcellularLocation>
        <location evidence="1">Membrane</location>
        <topology evidence="1">Multi-pass membrane protein</topology>
    </subcellularLocation>
</comment>
<dbReference type="EMBL" id="JAGSND010000003">
    <property type="protein sequence ID" value="MBR0597296.1"/>
    <property type="molecule type" value="Genomic_DNA"/>
</dbReference>
<dbReference type="PANTHER" id="PTHR43495">
    <property type="entry name" value="GABA PERMEASE"/>
    <property type="match status" value="1"/>
</dbReference>
<dbReference type="PANTHER" id="PTHR43495:SF5">
    <property type="entry name" value="GAMMA-AMINOBUTYRIC ACID PERMEASE"/>
    <property type="match status" value="1"/>
</dbReference>
<evidence type="ECO:0000256" key="6">
    <source>
        <dbReference type="ARBA" id="ARBA00023136"/>
    </source>
</evidence>
<feature type="transmembrane region" description="Helical" evidence="7">
    <location>
        <begin position="200"/>
        <end position="226"/>
    </location>
</feature>
<protein>
    <submittedName>
        <fullName evidence="9">Amino acid permease</fullName>
    </submittedName>
</protein>
<feature type="transmembrane region" description="Helical" evidence="7">
    <location>
        <begin position="48"/>
        <end position="67"/>
    </location>
</feature>
<evidence type="ECO:0000256" key="4">
    <source>
        <dbReference type="ARBA" id="ARBA00022970"/>
    </source>
</evidence>
<comment type="caution">
    <text evidence="9">The sequence shown here is derived from an EMBL/GenBank/DDBJ whole genome shotgun (WGS) entry which is preliminary data.</text>
</comment>
<keyword evidence="2" id="KW-0813">Transport</keyword>
<organism evidence="9 10">
    <name type="scientific">Sinanaerobacter chloroacetimidivorans</name>
    <dbReference type="NCBI Taxonomy" id="2818044"/>
    <lineage>
        <taxon>Bacteria</taxon>
        <taxon>Bacillati</taxon>
        <taxon>Bacillota</taxon>
        <taxon>Clostridia</taxon>
        <taxon>Peptostreptococcales</taxon>
        <taxon>Anaerovoracaceae</taxon>
        <taxon>Sinanaerobacter</taxon>
    </lineage>
</organism>
<dbReference type="GO" id="GO:0006865">
    <property type="term" value="P:amino acid transport"/>
    <property type="evidence" value="ECO:0007669"/>
    <property type="project" value="UniProtKB-KW"/>
</dbReference>
<keyword evidence="4" id="KW-0029">Amino-acid transport</keyword>
<evidence type="ECO:0000313" key="10">
    <source>
        <dbReference type="Proteomes" id="UP000675664"/>
    </source>
</evidence>
<feature type="transmembrane region" description="Helical" evidence="7">
    <location>
        <begin position="87"/>
        <end position="108"/>
    </location>
</feature>
<name>A0A8J8B152_9FIRM</name>
<dbReference type="Pfam" id="PF00324">
    <property type="entry name" value="AA_permease"/>
    <property type="match status" value="1"/>
</dbReference>
<dbReference type="AlphaFoldDB" id="A0A8J8B152"/>
<accession>A0A8J8B152</accession>
<dbReference type="GO" id="GO:0016020">
    <property type="term" value="C:membrane"/>
    <property type="evidence" value="ECO:0007669"/>
    <property type="project" value="UniProtKB-SubCell"/>
</dbReference>
<proteinExistence type="predicted"/>
<keyword evidence="3 7" id="KW-0812">Transmembrane</keyword>
<evidence type="ECO:0000256" key="5">
    <source>
        <dbReference type="ARBA" id="ARBA00022989"/>
    </source>
</evidence>
<feature type="transmembrane region" description="Helical" evidence="7">
    <location>
        <begin position="406"/>
        <end position="428"/>
    </location>
</feature>
<evidence type="ECO:0000313" key="9">
    <source>
        <dbReference type="EMBL" id="MBR0597296.1"/>
    </source>
</evidence>